<dbReference type="Pfam" id="PF25919">
    <property type="entry name" value="BSH_CusB"/>
    <property type="match status" value="1"/>
</dbReference>
<dbReference type="Proteomes" id="UP000218831">
    <property type="component" value="Unassembled WGS sequence"/>
</dbReference>
<feature type="domain" description="CusB-like barrel-sandwich hybrid" evidence="9">
    <location>
        <begin position="134"/>
        <end position="252"/>
    </location>
</feature>
<feature type="domain" description="CusB-like three alpha-helical bundle" evidence="8">
    <location>
        <begin position="169"/>
        <end position="218"/>
    </location>
</feature>
<dbReference type="GO" id="GO:0030288">
    <property type="term" value="C:outer membrane-bounded periplasmic space"/>
    <property type="evidence" value="ECO:0007669"/>
    <property type="project" value="TreeGrafter"/>
</dbReference>
<feature type="domain" description="CzcB-like C-terminal circularly permuted SH3-like" evidence="11">
    <location>
        <begin position="342"/>
        <end position="404"/>
    </location>
</feature>
<dbReference type="InterPro" id="IPR058790">
    <property type="entry name" value="BSH_CusB"/>
</dbReference>
<dbReference type="InterPro" id="IPR021782">
    <property type="entry name" value="DUF3347"/>
</dbReference>
<feature type="coiled-coil region" evidence="3">
    <location>
        <begin position="486"/>
        <end position="516"/>
    </location>
</feature>
<evidence type="ECO:0000313" key="13">
    <source>
        <dbReference type="Proteomes" id="UP000218831"/>
    </source>
</evidence>
<dbReference type="Pfam" id="PF25975">
    <property type="entry name" value="CzcB_C"/>
    <property type="match status" value="1"/>
</dbReference>
<name>A0A2A2GBC3_9BACT</name>
<dbReference type="Pfam" id="PF11827">
    <property type="entry name" value="DUF3347"/>
    <property type="match status" value="1"/>
</dbReference>
<keyword evidence="3" id="KW-0175">Coiled coil</keyword>
<dbReference type="NCBIfam" id="TIGR01730">
    <property type="entry name" value="RND_mfp"/>
    <property type="match status" value="1"/>
</dbReference>
<keyword evidence="13" id="KW-1185">Reference proteome</keyword>
<feature type="domain" description="CusB-like beta-barrel" evidence="10">
    <location>
        <begin position="256"/>
        <end position="332"/>
    </location>
</feature>
<dbReference type="GO" id="GO:0016020">
    <property type="term" value="C:membrane"/>
    <property type="evidence" value="ECO:0007669"/>
    <property type="project" value="InterPro"/>
</dbReference>
<gene>
    <name evidence="12" type="ORF">CK503_08085</name>
</gene>
<dbReference type="GO" id="GO:0060003">
    <property type="term" value="P:copper ion export"/>
    <property type="evidence" value="ECO:0007669"/>
    <property type="project" value="TreeGrafter"/>
</dbReference>
<dbReference type="InterPro" id="IPR058791">
    <property type="entry name" value="3HB_CusB"/>
</dbReference>
<protein>
    <submittedName>
        <fullName evidence="12">Efflux transporter periplasmic adaptor subunit</fullName>
    </submittedName>
</protein>
<sequence length="610" mass="68127">MKTMNKRTLSTYIAILVGGIFIGWLFFSGSGEPSDINEHVQEQHTDEEGNIVYTCSMHPNVREDEPGNCPICGMELIPVDNVDENDSEEDPYALTMTATAMKLAEVQTTEVRSEPAIKESRMPGKVTVDERRTAVIPAHFPGRIEKLYLDFTGAHVEQGDPIASVYAPELVSAQKELLEAYERRESNPRLYRAARQKLINWEISETVIDNIIEDGEPRRNFDIHSHRSGYVTTRHVSVGDHIHFAEPIFEVADLSSVWVEFEAYENDLSGLAEGDSVSFTVRSHPGETYSGQITYIDPILEDRLRTATVRAEAENANGDLKPNMLAKGTVSSSVAGGKAQLQVPASAVMWTGERSLVYVENSNSERTSFSARQVLLGQRVGNFYIIKEGLEEGERVVVHGNFMIDSAAQLADKLSMMNPEPGTGANTGGHDHGSMGEESSDKGDYSEHTDMRSEISGAESEAPQEFRDQLKSAIEVYLELKNALVEDDAELASKSAQNLLEELENMDMTLLDQEQHNRWMELKETLNGESENIVEAQDIDDQREAFFPLSESLIESVREFGVDGVLYYQYCPMANDNDGAYWLSEEEEIRNPYQGEDMLGCGETIEEIEF</sequence>
<dbReference type="GO" id="GO:0046914">
    <property type="term" value="F:transition metal ion binding"/>
    <property type="evidence" value="ECO:0007669"/>
    <property type="project" value="TreeGrafter"/>
</dbReference>
<proteinExistence type="inferred from homology"/>
<evidence type="ECO:0000256" key="3">
    <source>
        <dbReference type="SAM" id="Coils"/>
    </source>
</evidence>
<dbReference type="InterPro" id="IPR006143">
    <property type="entry name" value="RND_pump_MFP"/>
</dbReference>
<keyword evidence="5" id="KW-1133">Transmembrane helix</keyword>
<feature type="domain" description="DUF3347" evidence="6">
    <location>
        <begin position="474"/>
        <end position="562"/>
    </location>
</feature>
<dbReference type="SUPFAM" id="SSF111369">
    <property type="entry name" value="HlyD-like secretion proteins"/>
    <property type="match status" value="1"/>
</dbReference>
<evidence type="ECO:0000259" key="8">
    <source>
        <dbReference type="Pfam" id="PF25869"/>
    </source>
</evidence>
<evidence type="ECO:0000259" key="11">
    <source>
        <dbReference type="Pfam" id="PF25975"/>
    </source>
</evidence>
<keyword evidence="5" id="KW-0472">Membrane</keyword>
<dbReference type="EMBL" id="NSKE01000005">
    <property type="protein sequence ID" value="PAU94163.1"/>
    <property type="molecule type" value="Genomic_DNA"/>
</dbReference>
<dbReference type="FunFam" id="2.40.30.170:FF:000010">
    <property type="entry name" value="Efflux RND transporter periplasmic adaptor subunit"/>
    <property type="match status" value="1"/>
</dbReference>
<evidence type="ECO:0000256" key="5">
    <source>
        <dbReference type="SAM" id="Phobius"/>
    </source>
</evidence>
<feature type="region of interest" description="Disordered" evidence="4">
    <location>
        <begin position="415"/>
        <end position="464"/>
    </location>
</feature>
<dbReference type="Gene3D" id="2.40.30.170">
    <property type="match status" value="1"/>
</dbReference>
<evidence type="ECO:0000259" key="6">
    <source>
        <dbReference type="Pfam" id="PF11827"/>
    </source>
</evidence>
<evidence type="ECO:0000313" key="12">
    <source>
        <dbReference type="EMBL" id="PAU94163.1"/>
    </source>
</evidence>
<dbReference type="Pfam" id="PF25954">
    <property type="entry name" value="Beta-barrel_RND_2"/>
    <property type="match status" value="1"/>
</dbReference>
<evidence type="ECO:0000256" key="2">
    <source>
        <dbReference type="ARBA" id="ARBA00022448"/>
    </source>
</evidence>
<accession>A0A2A2GBC3</accession>
<evidence type="ECO:0000259" key="9">
    <source>
        <dbReference type="Pfam" id="PF25919"/>
    </source>
</evidence>
<dbReference type="AlphaFoldDB" id="A0A2A2GBC3"/>
<dbReference type="OrthoDB" id="9806939at2"/>
<dbReference type="Pfam" id="PF25869">
    <property type="entry name" value="3HB_CusB"/>
    <property type="match status" value="1"/>
</dbReference>
<feature type="transmembrane region" description="Helical" evidence="5">
    <location>
        <begin position="9"/>
        <end position="27"/>
    </location>
</feature>
<dbReference type="InterPro" id="IPR058649">
    <property type="entry name" value="CzcB_C"/>
</dbReference>
<evidence type="ECO:0000259" key="10">
    <source>
        <dbReference type="Pfam" id="PF25954"/>
    </source>
</evidence>
<organism evidence="12 13">
    <name type="scientific">Fodinibius salipaludis</name>
    <dbReference type="NCBI Taxonomy" id="2032627"/>
    <lineage>
        <taxon>Bacteria</taxon>
        <taxon>Pseudomonadati</taxon>
        <taxon>Balneolota</taxon>
        <taxon>Balneolia</taxon>
        <taxon>Balneolales</taxon>
        <taxon>Balneolaceae</taxon>
        <taxon>Fodinibius</taxon>
    </lineage>
</organism>
<feature type="compositionally biased region" description="Basic and acidic residues" evidence="4">
    <location>
        <begin position="429"/>
        <end position="453"/>
    </location>
</feature>
<dbReference type="Gene3D" id="2.40.420.20">
    <property type="match status" value="1"/>
</dbReference>
<dbReference type="InterPro" id="IPR051909">
    <property type="entry name" value="MFP_Cation_Efflux"/>
</dbReference>
<dbReference type="PANTHER" id="PTHR30097:SF4">
    <property type="entry name" value="SLR6042 PROTEIN"/>
    <property type="match status" value="1"/>
</dbReference>
<dbReference type="InterPro" id="IPR045800">
    <property type="entry name" value="HMBD"/>
</dbReference>
<dbReference type="GO" id="GO:0015679">
    <property type="term" value="P:plasma membrane copper ion transport"/>
    <property type="evidence" value="ECO:0007669"/>
    <property type="project" value="TreeGrafter"/>
</dbReference>
<dbReference type="InterPro" id="IPR058792">
    <property type="entry name" value="Beta-barrel_RND_2"/>
</dbReference>
<dbReference type="PANTHER" id="PTHR30097">
    <property type="entry name" value="CATION EFFLUX SYSTEM PROTEIN CUSB"/>
    <property type="match status" value="1"/>
</dbReference>
<evidence type="ECO:0000259" key="7">
    <source>
        <dbReference type="Pfam" id="PF19335"/>
    </source>
</evidence>
<dbReference type="Pfam" id="PF19335">
    <property type="entry name" value="HMBD"/>
    <property type="match status" value="1"/>
</dbReference>
<reference evidence="12 13" key="1">
    <citation type="submission" date="2017-08" db="EMBL/GenBank/DDBJ databases">
        <title>Aliifodinibius alkalisoli sp. nov., isolated from saline alkaline soil.</title>
        <authorList>
            <person name="Liu D."/>
            <person name="Zhang G."/>
        </authorList>
    </citation>
    <scope>NUCLEOTIDE SEQUENCE [LARGE SCALE GENOMIC DNA]</scope>
    <source>
        <strain evidence="12 13">WN023</strain>
    </source>
</reference>
<feature type="domain" description="Heavy metal binding" evidence="7">
    <location>
        <begin position="52"/>
        <end position="79"/>
    </location>
</feature>
<evidence type="ECO:0000256" key="1">
    <source>
        <dbReference type="ARBA" id="ARBA00009477"/>
    </source>
</evidence>
<comment type="caution">
    <text evidence="12">The sequence shown here is derived from an EMBL/GenBank/DDBJ whole genome shotgun (WGS) entry which is preliminary data.</text>
</comment>
<comment type="similarity">
    <text evidence="1">Belongs to the membrane fusion protein (MFP) (TC 8.A.1) family.</text>
</comment>
<evidence type="ECO:0000256" key="4">
    <source>
        <dbReference type="SAM" id="MobiDB-lite"/>
    </source>
</evidence>
<dbReference type="GO" id="GO:0022857">
    <property type="term" value="F:transmembrane transporter activity"/>
    <property type="evidence" value="ECO:0007669"/>
    <property type="project" value="InterPro"/>
</dbReference>
<keyword evidence="5" id="KW-0812">Transmembrane</keyword>
<keyword evidence="2" id="KW-0813">Transport</keyword>